<gene>
    <name evidence="2" type="ORF">PF004_g30712</name>
</gene>
<sequence length="225" mass="25450">MSVFVCGSISFLWHRVNSLIFPLGPGDMEQFNCIARGIVDPFWDAVDRRWGPDLSDVPRLLVVMRGLPGSGKTTLAETIAEYAGAKGATTMICSANHFFMHDGAFVFNGDDLGRAHEACYNRCLYGLSQARDQGPDIIIVDNTNLRNRDFEVYANLPNDPDWMEVVAFECAHNEQDAAMLLNRARDLGHMIPDRTWSMWLDIWEENATDERNTWIIPLQHFMGPP</sequence>
<dbReference type="PANTHER" id="PTHR13308:SF40">
    <property type="entry name" value="NEDD4-BINDING PROTEIN 2-LIKE 1"/>
    <property type="match status" value="1"/>
</dbReference>
<dbReference type="InterPro" id="IPR026302">
    <property type="entry name" value="NEDD4-bd_p2"/>
</dbReference>
<comment type="caution">
    <text evidence="2">The sequence shown here is derived from an EMBL/GenBank/DDBJ whole genome shotgun (WGS) entry which is preliminary data.</text>
</comment>
<evidence type="ECO:0000256" key="1">
    <source>
        <dbReference type="SAM" id="SignalP"/>
    </source>
</evidence>
<dbReference type="Proteomes" id="UP000476176">
    <property type="component" value="Unassembled WGS sequence"/>
</dbReference>
<dbReference type="Pfam" id="PF13671">
    <property type="entry name" value="AAA_33"/>
    <property type="match status" value="1"/>
</dbReference>
<dbReference type="PANTHER" id="PTHR13308">
    <property type="entry name" value="NEDD4-BINDING PROTEIN 2-LIKE 1"/>
    <property type="match status" value="1"/>
</dbReference>
<name>A0A6G0MBG8_9STRA</name>
<evidence type="ECO:0008006" key="4">
    <source>
        <dbReference type="Google" id="ProtNLM"/>
    </source>
</evidence>
<dbReference type="AlphaFoldDB" id="A0A6G0MBG8"/>
<proteinExistence type="predicted"/>
<reference evidence="2 3" key="1">
    <citation type="submission" date="2018-09" db="EMBL/GenBank/DDBJ databases">
        <title>Genomic investigation of the strawberry pathogen Phytophthora fragariae indicates pathogenicity is determined by transcriptional variation in three key races.</title>
        <authorList>
            <person name="Adams T.M."/>
            <person name="Armitage A.D."/>
            <person name="Sobczyk M.K."/>
            <person name="Bates H.J."/>
            <person name="Dunwell J.M."/>
            <person name="Nellist C.F."/>
            <person name="Harrison R.J."/>
        </authorList>
    </citation>
    <scope>NUCLEOTIDE SEQUENCE [LARGE SCALE GENOMIC DNA]</scope>
    <source>
        <strain evidence="2 3">BC-23</strain>
    </source>
</reference>
<dbReference type="SUPFAM" id="SSF52540">
    <property type="entry name" value="P-loop containing nucleoside triphosphate hydrolases"/>
    <property type="match status" value="1"/>
</dbReference>
<dbReference type="Gene3D" id="3.40.50.300">
    <property type="entry name" value="P-loop containing nucleotide triphosphate hydrolases"/>
    <property type="match status" value="1"/>
</dbReference>
<dbReference type="EMBL" id="QXGC01006729">
    <property type="protein sequence ID" value="KAE9161788.1"/>
    <property type="molecule type" value="Genomic_DNA"/>
</dbReference>
<organism evidence="2 3">
    <name type="scientific">Phytophthora fragariae</name>
    <dbReference type="NCBI Taxonomy" id="53985"/>
    <lineage>
        <taxon>Eukaryota</taxon>
        <taxon>Sar</taxon>
        <taxon>Stramenopiles</taxon>
        <taxon>Oomycota</taxon>
        <taxon>Peronosporomycetes</taxon>
        <taxon>Peronosporales</taxon>
        <taxon>Peronosporaceae</taxon>
        <taxon>Phytophthora</taxon>
    </lineage>
</organism>
<feature type="chain" id="PRO_5026019543" description="ATPase AAA-type core domain-containing protein" evidence="1">
    <location>
        <begin position="19"/>
        <end position="225"/>
    </location>
</feature>
<protein>
    <recommendedName>
        <fullName evidence="4">ATPase AAA-type core domain-containing protein</fullName>
    </recommendedName>
</protein>
<keyword evidence="1" id="KW-0732">Signal</keyword>
<accession>A0A6G0MBG8</accession>
<evidence type="ECO:0000313" key="2">
    <source>
        <dbReference type="EMBL" id="KAE9161788.1"/>
    </source>
</evidence>
<feature type="signal peptide" evidence="1">
    <location>
        <begin position="1"/>
        <end position="18"/>
    </location>
</feature>
<dbReference type="InterPro" id="IPR027417">
    <property type="entry name" value="P-loop_NTPase"/>
</dbReference>
<evidence type="ECO:0000313" key="3">
    <source>
        <dbReference type="Proteomes" id="UP000476176"/>
    </source>
</evidence>